<evidence type="ECO:0000256" key="11">
    <source>
        <dbReference type="SAM" id="Coils"/>
    </source>
</evidence>
<feature type="domain" description="C2H2-type" evidence="13">
    <location>
        <begin position="424"/>
        <end position="451"/>
    </location>
</feature>
<feature type="domain" description="C2H2-type" evidence="13">
    <location>
        <begin position="1060"/>
        <end position="1087"/>
    </location>
</feature>
<feature type="domain" description="ZAD" evidence="15">
    <location>
        <begin position="7"/>
        <end position="81"/>
    </location>
</feature>
<evidence type="ECO:0000256" key="10">
    <source>
        <dbReference type="PROSITE-ProRule" id="PRU01263"/>
    </source>
</evidence>
<evidence type="ECO:0000259" key="15">
    <source>
        <dbReference type="PROSITE" id="PS51915"/>
    </source>
</evidence>
<feature type="binding site" evidence="10">
    <location>
        <position position="841"/>
    </location>
    <ligand>
        <name>Zn(2+)</name>
        <dbReference type="ChEBI" id="CHEBI:29105"/>
    </ligand>
</feature>
<feature type="domain" description="ZAD" evidence="15">
    <location>
        <begin position="839"/>
        <end position="911"/>
    </location>
</feature>
<dbReference type="PROSITE" id="PS50950">
    <property type="entry name" value="ZF_THAP"/>
    <property type="match status" value="1"/>
</dbReference>
<dbReference type="PROSITE" id="PS51915">
    <property type="entry name" value="ZAD"/>
    <property type="match status" value="2"/>
</dbReference>
<comment type="caution">
    <text evidence="16">The sequence shown here is derived from an EMBL/GenBank/DDBJ whole genome shotgun (WGS) entry which is preliminary data.</text>
</comment>
<evidence type="ECO:0000256" key="6">
    <source>
        <dbReference type="ARBA" id="ARBA00023125"/>
    </source>
</evidence>
<feature type="domain" description="C2H2-type" evidence="13">
    <location>
        <begin position="1088"/>
        <end position="1111"/>
    </location>
</feature>
<dbReference type="Gene3D" id="3.40.1800.20">
    <property type="match status" value="1"/>
</dbReference>
<feature type="binding site" evidence="10">
    <location>
        <position position="887"/>
    </location>
    <ligand>
        <name>Zn(2+)</name>
        <dbReference type="ChEBI" id="CHEBI:29105"/>
    </ligand>
</feature>
<keyword evidence="7" id="KW-0539">Nucleus</keyword>
<keyword evidence="17" id="KW-1185">Reference proteome</keyword>
<evidence type="ECO:0000256" key="3">
    <source>
        <dbReference type="ARBA" id="ARBA00022737"/>
    </source>
</evidence>
<dbReference type="InterPro" id="IPR006612">
    <property type="entry name" value="THAP_Znf"/>
</dbReference>
<dbReference type="PROSITE" id="PS00028">
    <property type="entry name" value="ZINC_FINGER_C2H2_1"/>
    <property type="match status" value="10"/>
</dbReference>
<gene>
    <name evidence="16" type="ORF">pipiens_003531</name>
</gene>
<feature type="domain" description="C2H2-type" evidence="13">
    <location>
        <begin position="581"/>
        <end position="608"/>
    </location>
</feature>
<keyword evidence="11" id="KW-0175">Coiled coil</keyword>
<evidence type="ECO:0000256" key="7">
    <source>
        <dbReference type="ARBA" id="ARBA00023242"/>
    </source>
</evidence>
<feature type="binding site" evidence="10">
    <location>
        <position position="12"/>
    </location>
    <ligand>
        <name>Zn(2+)</name>
        <dbReference type="ChEBI" id="CHEBI:29105"/>
    </ligand>
</feature>
<feature type="domain" description="C2H2-type" evidence="13">
    <location>
        <begin position="506"/>
        <end position="533"/>
    </location>
</feature>
<feature type="coiled-coil region" evidence="11">
    <location>
        <begin position="894"/>
        <end position="929"/>
    </location>
</feature>
<evidence type="ECO:0000256" key="8">
    <source>
        <dbReference type="PROSITE-ProRule" id="PRU00042"/>
    </source>
</evidence>
<evidence type="ECO:0000313" key="17">
    <source>
        <dbReference type="Proteomes" id="UP001562425"/>
    </source>
</evidence>
<name>A0ABD1CWT2_CULPP</name>
<protein>
    <submittedName>
        <fullName evidence="16">Uncharacterized protein</fullName>
    </submittedName>
</protein>
<dbReference type="GO" id="GO:0000122">
    <property type="term" value="P:negative regulation of transcription by RNA polymerase II"/>
    <property type="evidence" value="ECO:0007669"/>
    <property type="project" value="UniProtKB-ARBA"/>
</dbReference>
<feature type="binding site" evidence="10">
    <location>
        <position position="9"/>
    </location>
    <ligand>
        <name>Zn(2+)</name>
        <dbReference type="ChEBI" id="CHEBI:29105"/>
    </ligand>
</feature>
<feature type="binding site" evidence="10">
    <location>
        <position position="54"/>
    </location>
    <ligand>
        <name>Zn(2+)</name>
        <dbReference type="ChEBI" id="CHEBI:29105"/>
    </ligand>
</feature>
<dbReference type="GO" id="GO:0008270">
    <property type="term" value="F:zinc ion binding"/>
    <property type="evidence" value="ECO:0007669"/>
    <property type="project" value="UniProtKB-UniRule"/>
</dbReference>
<dbReference type="InterPro" id="IPR012934">
    <property type="entry name" value="Znf_AD"/>
</dbReference>
<dbReference type="AlphaFoldDB" id="A0ABD1CWT2"/>
<sequence>MASSKLRMCRMCLSTGAILRSLFTIFQDHNLVFIIRDYVRLEIDPNDNLPQMVCKSCAVKLIRVRENVSLFVESDRKLREKLQDGTVAAEEIHKLGQDRRKYARKSADEDGHGWDVSKKELPKEAKDLGGGADVGNFEFNEVKHELLDSESDEDIPLKILKKVVNDVEAESDVKPPVIPVAPAVVVLQDHKEEPEDFDEFGPADAPSPFQSDSESEEEKPPRKKAKKEKATNDGGSRRVSRRQTKTPKIEVLSDDEPISDHDDEDTDKTFELKDAKKEEDPDESFDAPKIPKKRGRKKRVHTDGDAPKPKKAPKKPGPKPGPKLEKPKPSLHDFKCYVCKSESLGSQQALIEHLSTHVSQIPYTCKECVMETVVLTRVRTLNTHMKMHEQPVKCDYCDRRYSNAAGKYYHLQTFHLGGAAPCLVNCEVCGKTCGSQNALKIHMKYHTTKLKCSHCDMVFNHPNKKRNHERTHDQNRGIECVVCKKILLTVESYDVHLKKHTHERSYACHLCSKKFNTSCNLITHLKVHEKNDNYRPAKSWVDHYTVLSRDPLHFKCNHCDRYNTDKVNNMISHLQAHFKEYECDQCQHKFATAKQLRAHYTTHTGEKPEKCKHCGKVFSTKNNLRIHLKAAHPEWAPQRSTPVPMVDSPQQQQQRTATEVALDQYAGSSSAMSSSSFGMVIPAAAAAAGSGNERAEKLNWVWVVPCRSGFRTVWVRKMAPKNTRSTIVNKASPKDSAVSDECCVVPGCKAISERSQIVLFSMAFGDLIHWWRSTSWVTKFQTELPENGRICEVHFEERFIDRTRKKPRLYPGTVPTLQLGVMEYRQGVEEKDDFESKDYFCRFCAKKEDKPMKHSLSQLNNMPEIVACCMGTHQERPDLPNGVCNECIAVMLQFQKFVKKCDLAQKRLLKLEEELLSTATADKENADENTEPQFELVDLSMETEETIPQQEDVEVEQENVEILQEETLKKIEKVKQRCLRCDKDFTSLVQYRNHMKTGHREEGYECQICNKKFSERSRLRFHLEKVHENRRFKCPECKPPRWFNWQCSLNTHMKVHQYKFNCDDCWRTFPTDEKLQEHRVTHDDKKNFKCLECGTKFKTKWRMEAHKERVHKTLSTVKKYEHVGASKEDITVTKREIVVAAAPVLADTSEIDLDEEKIESVRSE</sequence>
<organism evidence="16 17">
    <name type="scientific">Culex pipiens pipiens</name>
    <name type="common">Northern house mosquito</name>
    <dbReference type="NCBI Taxonomy" id="38569"/>
    <lineage>
        <taxon>Eukaryota</taxon>
        <taxon>Metazoa</taxon>
        <taxon>Ecdysozoa</taxon>
        <taxon>Arthropoda</taxon>
        <taxon>Hexapoda</taxon>
        <taxon>Insecta</taxon>
        <taxon>Pterygota</taxon>
        <taxon>Neoptera</taxon>
        <taxon>Endopterygota</taxon>
        <taxon>Diptera</taxon>
        <taxon>Nematocera</taxon>
        <taxon>Culicoidea</taxon>
        <taxon>Culicidae</taxon>
        <taxon>Culicinae</taxon>
        <taxon>Culicini</taxon>
        <taxon>Culex</taxon>
        <taxon>Culex</taxon>
    </lineage>
</organism>
<dbReference type="GO" id="GO:0005634">
    <property type="term" value="C:nucleus"/>
    <property type="evidence" value="ECO:0007669"/>
    <property type="project" value="UniProtKB-SubCell"/>
</dbReference>
<evidence type="ECO:0000256" key="2">
    <source>
        <dbReference type="ARBA" id="ARBA00022723"/>
    </source>
</evidence>
<reference evidence="16 17" key="1">
    <citation type="submission" date="2024-05" db="EMBL/GenBank/DDBJ databases">
        <title>Culex pipiens pipiens assembly and annotation.</title>
        <authorList>
            <person name="Alout H."/>
            <person name="Durand T."/>
        </authorList>
    </citation>
    <scope>NUCLEOTIDE SEQUENCE [LARGE SCALE GENOMIC DNA]</scope>
    <source>
        <strain evidence="16">HA-2024</strain>
        <tissue evidence="16">Whole body</tissue>
    </source>
</reference>
<evidence type="ECO:0000256" key="12">
    <source>
        <dbReference type="SAM" id="MobiDB-lite"/>
    </source>
</evidence>
<accession>A0ABD1CWT2</accession>
<keyword evidence="4 8" id="KW-0863">Zinc-finger</keyword>
<feature type="domain" description="C2H2-type" evidence="13">
    <location>
        <begin position="450"/>
        <end position="477"/>
    </location>
</feature>
<dbReference type="SUPFAM" id="SSF57716">
    <property type="entry name" value="Glucocorticoid receptor-like (DNA-binding domain)"/>
    <property type="match status" value="2"/>
</dbReference>
<dbReference type="InterPro" id="IPR036236">
    <property type="entry name" value="Znf_C2H2_sf"/>
</dbReference>
<dbReference type="SMART" id="SM00355">
    <property type="entry name" value="ZnF_C2H2"/>
    <property type="match status" value="15"/>
</dbReference>
<evidence type="ECO:0000313" key="16">
    <source>
        <dbReference type="EMBL" id="KAL1380828.1"/>
    </source>
</evidence>
<dbReference type="SMART" id="SM00868">
    <property type="entry name" value="zf-AD"/>
    <property type="match status" value="2"/>
</dbReference>
<feature type="compositionally biased region" description="Polar residues" evidence="12">
    <location>
        <begin position="648"/>
        <end position="657"/>
    </location>
</feature>
<evidence type="ECO:0000256" key="1">
    <source>
        <dbReference type="ARBA" id="ARBA00004123"/>
    </source>
</evidence>
<feature type="domain" description="C2H2-type" evidence="13">
    <location>
        <begin position="609"/>
        <end position="637"/>
    </location>
</feature>
<dbReference type="Pfam" id="PF07776">
    <property type="entry name" value="zf-AD"/>
    <property type="match status" value="1"/>
</dbReference>
<proteinExistence type="predicted"/>
<dbReference type="Pfam" id="PF00096">
    <property type="entry name" value="zf-C2H2"/>
    <property type="match status" value="5"/>
</dbReference>
<feature type="compositionally biased region" description="Basic and acidic residues" evidence="12">
    <location>
        <begin position="99"/>
        <end position="127"/>
    </location>
</feature>
<dbReference type="Gene3D" id="3.30.160.60">
    <property type="entry name" value="Classic Zinc Finger"/>
    <property type="match status" value="7"/>
</dbReference>
<dbReference type="GO" id="GO:0003677">
    <property type="term" value="F:DNA binding"/>
    <property type="evidence" value="ECO:0007669"/>
    <property type="project" value="UniProtKB-UniRule"/>
</dbReference>
<keyword evidence="3" id="KW-0677">Repeat</keyword>
<dbReference type="InterPro" id="IPR013087">
    <property type="entry name" value="Znf_C2H2_type"/>
</dbReference>
<feature type="compositionally biased region" description="Basic and acidic residues" evidence="12">
    <location>
        <begin position="267"/>
        <end position="279"/>
    </location>
</feature>
<feature type="region of interest" description="Disordered" evidence="12">
    <location>
        <begin position="99"/>
        <end position="134"/>
    </location>
</feature>
<comment type="subcellular location">
    <subcellularLocation>
        <location evidence="1">Nucleus</location>
    </subcellularLocation>
</comment>
<keyword evidence="5 10" id="KW-0862">Zinc</keyword>
<feature type="domain" description="C2H2-type" evidence="13">
    <location>
        <begin position="478"/>
        <end position="505"/>
    </location>
</feature>
<feature type="compositionally biased region" description="Basic residues" evidence="12">
    <location>
        <begin position="290"/>
        <end position="300"/>
    </location>
</feature>
<feature type="domain" description="THAP-type" evidence="14">
    <location>
        <begin position="738"/>
        <end position="818"/>
    </location>
</feature>
<dbReference type="PANTHER" id="PTHR24376:SF235">
    <property type="entry name" value="C2H2-TYPE DOMAIN-CONTAINING PROTEIN"/>
    <property type="match status" value="1"/>
</dbReference>
<feature type="region of interest" description="Disordered" evidence="12">
    <location>
        <begin position="635"/>
        <end position="659"/>
    </location>
</feature>
<evidence type="ECO:0000256" key="9">
    <source>
        <dbReference type="PROSITE-ProRule" id="PRU00309"/>
    </source>
</evidence>
<evidence type="ECO:0000259" key="14">
    <source>
        <dbReference type="PROSITE" id="PS50950"/>
    </source>
</evidence>
<dbReference type="SMART" id="SM00980">
    <property type="entry name" value="THAP"/>
    <property type="match status" value="1"/>
</dbReference>
<dbReference type="SUPFAM" id="SSF57667">
    <property type="entry name" value="beta-beta-alpha zinc fingers"/>
    <property type="match status" value="5"/>
</dbReference>
<dbReference type="Proteomes" id="UP001562425">
    <property type="component" value="Unassembled WGS sequence"/>
</dbReference>
<dbReference type="PROSITE" id="PS50157">
    <property type="entry name" value="ZINC_FINGER_C2H2_2"/>
    <property type="match status" value="9"/>
</dbReference>
<keyword evidence="6 9" id="KW-0238">DNA-binding</keyword>
<feature type="domain" description="C2H2-type" evidence="13">
    <location>
        <begin position="1004"/>
        <end position="1032"/>
    </location>
</feature>
<keyword evidence="2 10" id="KW-0479">Metal-binding</keyword>
<feature type="region of interest" description="Disordered" evidence="12">
    <location>
        <begin position="192"/>
        <end position="329"/>
    </location>
</feature>
<dbReference type="EMBL" id="JBEHCU010008939">
    <property type="protein sequence ID" value="KAL1380828.1"/>
    <property type="molecule type" value="Genomic_DNA"/>
</dbReference>
<evidence type="ECO:0000259" key="13">
    <source>
        <dbReference type="PROSITE" id="PS50157"/>
    </source>
</evidence>
<feature type="binding site" evidence="10">
    <location>
        <position position="57"/>
    </location>
    <ligand>
        <name>Zn(2+)</name>
        <dbReference type="ChEBI" id="CHEBI:29105"/>
    </ligand>
</feature>
<feature type="binding site" evidence="10">
    <location>
        <position position="884"/>
    </location>
    <ligand>
        <name>Zn(2+)</name>
        <dbReference type="ChEBI" id="CHEBI:29105"/>
    </ligand>
</feature>
<feature type="binding site" evidence="10">
    <location>
        <position position="844"/>
    </location>
    <ligand>
        <name>Zn(2+)</name>
        <dbReference type="ChEBI" id="CHEBI:29105"/>
    </ligand>
</feature>
<dbReference type="PANTHER" id="PTHR24376">
    <property type="entry name" value="ZINC FINGER PROTEIN"/>
    <property type="match status" value="1"/>
</dbReference>
<evidence type="ECO:0000256" key="4">
    <source>
        <dbReference type="ARBA" id="ARBA00022771"/>
    </source>
</evidence>
<feature type="compositionally biased region" description="Acidic residues" evidence="12">
    <location>
        <begin position="252"/>
        <end position="266"/>
    </location>
</feature>
<evidence type="ECO:0000256" key="5">
    <source>
        <dbReference type="ARBA" id="ARBA00022833"/>
    </source>
</evidence>
<dbReference type="FunFam" id="3.30.160.60:FF:001465">
    <property type="entry name" value="Zinc finger protein 560"/>
    <property type="match status" value="1"/>
</dbReference>